<sequence length="97" mass="11239">MTGVYLVNRPHLELEFNRNGIRSTVENFIENMKEQVRDFVLNAGEEFAVESNVSINNVAYTVLAKFNVLKNKDNEEDGEIPKMKLIEFTSMDLIKER</sequence>
<reference evidence="1 2" key="1">
    <citation type="submission" date="2014-12" db="EMBL/GenBank/DDBJ databases">
        <title>Comparative genome analysis of Bacillus coagulans HM-08, Clostridium butyricum HM-68, Bacillus subtilis HM-66 and Bacillus licheniformis BL-09.</title>
        <authorList>
            <person name="Zhang H."/>
        </authorList>
    </citation>
    <scope>NUCLEOTIDE SEQUENCE [LARGE SCALE GENOMIC DNA]</scope>
    <source>
        <strain evidence="1 2">HM-66</strain>
    </source>
</reference>
<gene>
    <name evidence="1" type="ORF">SC09_contig8orf00079</name>
</gene>
<dbReference type="Proteomes" id="UP000032247">
    <property type="component" value="Unassembled WGS sequence"/>
</dbReference>
<dbReference type="AlphaFoldDB" id="A0A0D1I6N6"/>
<evidence type="ECO:0000313" key="1">
    <source>
        <dbReference type="EMBL" id="KIU04438.1"/>
    </source>
</evidence>
<dbReference type="EMBL" id="JXBC01000014">
    <property type="protein sequence ID" value="KIU04438.1"/>
    <property type="molecule type" value="Genomic_DNA"/>
</dbReference>
<accession>A0A0D1I6N6</accession>
<name>A0A0D1I6N6_BACIU</name>
<organism evidence="1 2">
    <name type="scientific">Bacillus subtilis</name>
    <dbReference type="NCBI Taxonomy" id="1423"/>
    <lineage>
        <taxon>Bacteria</taxon>
        <taxon>Bacillati</taxon>
        <taxon>Bacillota</taxon>
        <taxon>Bacilli</taxon>
        <taxon>Bacillales</taxon>
        <taxon>Bacillaceae</taxon>
        <taxon>Bacillus</taxon>
    </lineage>
</organism>
<dbReference type="RefSeq" id="WP_043859043.1">
    <property type="nucleotide sequence ID" value="NZ_CP061871.1"/>
</dbReference>
<protein>
    <submittedName>
        <fullName evidence="1">Uncharacterized protein</fullName>
    </submittedName>
</protein>
<comment type="caution">
    <text evidence="1">The sequence shown here is derived from an EMBL/GenBank/DDBJ whole genome shotgun (WGS) entry which is preliminary data.</text>
</comment>
<proteinExistence type="predicted"/>
<evidence type="ECO:0000313" key="2">
    <source>
        <dbReference type="Proteomes" id="UP000032247"/>
    </source>
</evidence>
<dbReference type="GeneID" id="39574443"/>
<dbReference type="PATRIC" id="fig|1423.173.peg.4885"/>